<gene>
    <name evidence="1" type="ORF">EVJ46_07685</name>
</gene>
<reference evidence="1 2" key="1">
    <citation type="journal article" date="2019" name="ISME J.">
        <title>Insights into ecological role of a new deltaproteobacterial order Candidatus Acidulodesulfobacterales by metagenomics and metatranscriptomics.</title>
        <authorList>
            <person name="Tan S."/>
            <person name="Liu J."/>
            <person name="Fang Y."/>
            <person name="Hedlund B.P."/>
            <person name="Lian Z.H."/>
            <person name="Huang L.Y."/>
            <person name="Li J.T."/>
            <person name="Huang L.N."/>
            <person name="Li W.J."/>
            <person name="Jiang H.C."/>
            <person name="Dong H.L."/>
            <person name="Shu W.S."/>
        </authorList>
    </citation>
    <scope>NUCLEOTIDE SEQUENCE [LARGE SCALE GENOMIC DNA]</scope>
    <source>
        <strain evidence="1">AP2</strain>
    </source>
</reference>
<name>A0A519BFM0_ACIG2</name>
<dbReference type="EMBL" id="SGBC01000003">
    <property type="protein sequence ID" value="RZD16063.1"/>
    <property type="molecule type" value="Genomic_DNA"/>
</dbReference>
<comment type="caution">
    <text evidence="1">The sequence shown here is derived from an EMBL/GenBank/DDBJ whole genome shotgun (WGS) entry which is preliminary data.</text>
</comment>
<organism evidence="1 2">
    <name type="scientific">Acididesulfobacter guangdongensis</name>
    <dbReference type="NCBI Taxonomy" id="2597225"/>
    <lineage>
        <taxon>Bacteria</taxon>
        <taxon>Deltaproteobacteria</taxon>
        <taxon>Candidatus Acidulodesulfobacterales</taxon>
        <taxon>Candidatus Acididesulfobacter</taxon>
    </lineage>
</organism>
<dbReference type="AlphaFoldDB" id="A0A519BFM0"/>
<dbReference type="Proteomes" id="UP000316562">
    <property type="component" value="Unassembled WGS sequence"/>
</dbReference>
<protein>
    <submittedName>
        <fullName evidence="1">Uncharacterized protein</fullName>
    </submittedName>
</protein>
<sequence>MFFKTLITRLFKIENNYQEGYNKGYLDGYKKASEDKSEKQERYKKTAIYRKDNISTHEEI</sequence>
<evidence type="ECO:0000313" key="1">
    <source>
        <dbReference type="EMBL" id="RZD16063.1"/>
    </source>
</evidence>
<proteinExistence type="predicted"/>
<evidence type="ECO:0000313" key="2">
    <source>
        <dbReference type="Proteomes" id="UP000316562"/>
    </source>
</evidence>
<accession>A0A519BFM0</accession>